<proteinExistence type="predicted"/>
<gene>
    <name evidence="2" type="ORF">DRW07_10160</name>
</gene>
<evidence type="ECO:0000259" key="1">
    <source>
        <dbReference type="Pfam" id="PF04230"/>
    </source>
</evidence>
<dbReference type="Proteomes" id="UP000275281">
    <property type="component" value="Unassembled WGS sequence"/>
</dbReference>
<feature type="domain" description="Polysaccharide pyruvyl transferase" evidence="1">
    <location>
        <begin position="127"/>
        <end position="313"/>
    </location>
</feature>
<dbReference type="GO" id="GO:0016740">
    <property type="term" value="F:transferase activity"/>
    <property type="evidence" value="ECO:0007669"/>
    <property type="project" value="UniProtKB-KW"/>
</dbReference>
<dbReference type="RefSeq" id="WP_124027807.1">
    <property type="nucleotide sequence ID" value="NZ_JBHRSN010000006.1"/>
</dbReference>
<dbReference type="AlphaFoldDB" id="A0A3N5Y729"/>
<name>A0A3N5Y729_9ALTE</name>
<sequence length="384" mass="42791">MARLLGLGSGHNRVIENYHDLRVSASQNTGNLVFNFALEQLIHLKETGLRWNTAAEHLNAYGDPVVVPMANNIGKHMDLEVSGPQLNALTVPFVVFGLGGQFSVNGVVEESIGVIPEGTIRWLKKIGSATSQPNISVRGEYTYHIFEQLGLAKSAIKLGCPSHFISSDKCLGAHIAGRVKELSLNNLSSGIGITAGNPEIKHLARLEQFLINLIDQNGGCYVVQNPKALICVAEGWLNELTEQETEEVRSVFFPDRQTVEMTNWMRQYARTYISVPQWCRDISKQALVVGTRIHGCQVALQAGVPTVCLYIDSRTKELCDILHIPSIKAQTFQKDPSIDRIIDTLHAWNWDDYDEKRMALCRKTLAFVEANGLKPTRHFYELAR</sequence>
<comment type="caution">
    <text evidence="2">The sequence shown here is derived from an EMBL/GenBank/DDBJ whole genome shotgun (WGS) entry which is preliminary data.</text>
</comment>
<evidence type="ECO:0000313" key="2">
    <source>
        <dbReference type="EMBL" id="RPJ66449.1"/>
    </source>
</evidence>
<dbReference type="Pfam" id="PF04230">
    <property type="entry name" value="PS_pyruv_trans"/>
    <property type="match status" value="1"/>
</dbReference>
<keyword evidence="2" id="KW-0808">Transferase</keyword>
<reference evidence="2 3" key="1">
    <citation type="submission" date="2018-11" db="EMBL/GenBank/DDBJ databases">
        <authorList>
            <person name="Ye M.-Q."/>
            <person name="Du Z.-J."/>
        </authorList>
    </citation>
    <scope>NUCLEOTIDE SEQUENCE [LARGE SCALE GENOMIC DNA]</scope>
    <source>
        <strain evidence="2 3">U0105</strain>
    </source>
</reference>
<protein>
    <submittedName>
        <fullName evidence="2">Polysaccharide pyruvyl transferase family protein</fullName>
    </submittedName>
</protein>
<dbReference type="EMBL" id="RPOK01000003">
    <property type="protein sequence ID" value="RPJ66449.1"/>
    <property type="molecule type" value="Genomic_DNA"/>
</dbReference>
<evidence type="ECO:0000313" key="3">
    <source>
        <dbReference type="Proteomes" id="UP000275281"/>
    </source>
</evidence>
<keyword evidence="3" id="KW-1185">Reference proteome</keyword>
<dbReference type="InterPro" id="IPR007345">
    <property type="entry name" value="Polysacch_pyruvyl_Trfase"/>
</dbReference>
<dbReference type="OrthoDB" id="9767435at2"/>
<organism evidence="2 3">
    <name type="scientific">Alteromonas sediminis</name>
    <dbReference type="NCBI Taxonomy" id="2259342"/>
    <lineage>
        <taxon>Bacteria</taxon>
        <taxon>Pseudomonadati</taxon>
        <taxon>Pseudomonadota</taxon>
        <taxon>Gammaproteobacteria</taxon>
        <taxon>Alteromonadales</taxon>
        <taxon>Alteromonadaceae</taxon>
        <taxon>Alteromonas/Salinimonas group</taxon>
        <taxon>Alteromonas</taxon>
    </lineage>
</organism>
<accession>A0A3N5Y729</accession>